<dbReference type="InterPro" id="IPR010372">
    <property type="entry name" value="DNA_pol3_delta_N"/>
</dbReference>
<dbReference type="EMBL" id="DVLT01000044">
    <property type="protein sequence ID" value="HIU02954.1"/>
    <property type="molecule type" value="Genomic_DNA"/>
</dbReference>
<feature type="domain" description="DNA polymerase III delta subunit-like C-terminal" evidence="10">
    <location>
        <begin position="203"/>
        <end position="323"/>
    </location>
</feature>
<evidence type="ECO:0000256" key="5">
    <source>
        <dbReference type="ARBA" id="ARBA00022705"/>
    </source>
</evidence>
<name>A0A9D1HGR9_9FIRM</name>
<feature type="domain" description="DNA polymerase III delta N-terminal" evidence="9">
    <location>
        <begin position="17"/>
        <end position="124"/>
    </location>
</feature>
<keyword evidence="6" id="KW-0239">DNA-directed DNA polymerase</keyword>
<dbReference type="InterPro" id="IPR048466">
    <property type="entry name" value="DNA_pol3_delta-like_C"/>
</dbReference>
<dbReference type="SUPFAM" id="SSF52540">
    <property type="entry name" value="P-loop containing nucleoside triphosphate hydrolases"/>
    <property type="match status" value="1"/>
</dbReference>
<evidence type="ECO:0000256" key="3">
    <source>
        <dbReference type="ARBA" id="ARBA00022679"/>
    </source>
</evidence>
<dbReference type="PANTHER" id="PTHR34388">
    <property type="entry name" value="DNA POLYMERASE III SUBUNIT DELTA"/>
    <property type="match status" value="1"/>
</dbReference>
<dbReference type="Proteomes" id="UP000824164">
    <property type="component" value="Unassembled WGS sequence"/>
</dbReference>
<gene>
    <name evidence="11" type="primary">holA</name>
    <name evidence="11" type="ORF">IAB63_06860</name>
</gene>
<dbReference type="Gene3D" id="3.40.50.300">
    <property type="entry name" value="P-loop containing nucleotide triphosphate hydrolases"/>
    <property type="match status" value="1"/>
</dbReference>
<dbReference type="Gene3D" id="1.10.8.60">
    <property type="match status" value="1"/>
</dbReference>
<keyword evidence="3 11" id="KW-0808">Transferase</keyword>
<dbReference type="GO" id="GO:0009360">
    <property type="term" value="C:DNA polymerase III complex"/>
    <property type="evidence" value="ECO:0007669"/>
    <property type="project" value="InterPro"/>
</dbReference>
<organism evidence="11 12">
    <name type="scientific">Candidatus Onthocola gallistercoris</name>
    <dbReference type="NCBI Taxonomy" id="2840876"/>
    <lineage>
        <taxon>Bacteria</taxon>
        <taxon>Bacillati</taxon>
        <taxon>Bacillota</taxon>
        <taxon>Bacilli</taxon>
        <taxon>Candidatus Onthocola</taxon>
    </lineage>
</organism>
<dbReference type="Gene3D" id="1.20.272.10">
    <property type="match status" value="1"/>
</dbReference>
<evidence type="ECO:0000313" key="11">
    <source>
        <dbReference type="EMBL" id="HIU02954.1"/>
    </source>
</evidence>
<proteinExistence type="inferred from homology"/>
<protein>
    <recommendedName>
        <fullName evidence="2">DNA polymerase III subunit delta</fullName>
        <ecNumber evidence="1">2.7.7.7</ecNumber>
    </recommendedName>
</protein>
<reference evidence="11" key="2">
    <citation type="journal article" date="2021" name="PeerJ">
        <title>Extensive microbial diversity within the chicken gut microbiome revealed by metagenomics and culture.</title>
        <authorList>
            <person name="Gilroy R."/>
            <person name="Ravi A."/>
            <person name="Getino M."/>
            <person name="Pursley I."/>
            <person name="Horton D.L."/>
            <person name="Alikhan N.F."/>
            <person name="Baker D."/>
            <person name="Gharbi K."/>
            <person name="Hall N."/>
            <person name="Watson M."/>
            <person name="Adriaenssens E.M."/>
            <person name="Foster-Nyarko E."/>
            <person name="Jarju S."/>
            <person name="Secka A."/>
            <person name="Antonio M."/>
            <person name="Oren A."/>
            <person name="Chaudhuri R.R."/>
            <person name="La Ragione R."/>
            <person name="Hildebrand F."/>
            <person name="Pallen M.J."/>
        </authorList>
    </citation>
    <scope>NUCLEOTIDE SEQUENCE</scope>
    <source>
        <strain evidence="11">CHK187-14744</strain>
    </source>
</reference>
<evidence type="ECO:0000256" key="7">
    <source>
        <dbReference type="ARBA" id="ARBA00034754"/>
    </source>
</evidence>
<comment type="caution">
    <text evidence="11">The sequence shown here is derived from an EMBL/GenBank/DDBJ whole genome shotgun (WGS) entry which is preliminary data.</text>
</comment>
<comment type="similarity">
    <text evidence="7">Belongs to the DNA polymerase HolA subunit family.</text>
</comment>
<dbReference type="GO" id="GO:0003677">
    <property type="term" value="F:DNA binding"/>
    <property type="evidence" value="ECO:0007669"/>
    <property type="project" value="InterPro"/>
</dbReference>
<reference evidence="11" key="1">
    <citation type="submission" date="2020-10" db="EMBL/GenBank/DDBJ databases">
        <authorList>
            <person name="Gilroy R."/>
        </authorList>
    </citation>
    <scope>NUCLEOTIDE SEQUENCE</scope>
    <source>
        <strain evidence="11">CHK187-14744</strain>
    </source>
</reference>
<keyword evidence="5" id="KW-0235">DNA replication</keyword>
<evidence type="ECO:0000256" key="2">
    <source>
        <dbReference type="ARBA" id="ARBA00017703"/>
    </source>
</evidence>
<dbReference type="Pfam" id="PF06144">
    <property type="entry name" value="DNA_pol3_delta"/>
    <property type="match status" value="1"/>
</dbReference>
<evidence type="ECO:0000259" key="9">
    <source>
        <dbReference type="Pfam" id="PF06144"/>
    </source>
</evidence>
<dbReference type="GO" id="GO:0003887">
    <property type="term" value="F:DNA-directed DNA polymerase activity"/>
    <property type="evidence" value="ECO:0007669"/>
    <property type="project" value="UniProtKB-KW"/>
</dbReference>
<dbReference type="EC" id="2.7.7.7" evidence="1"/>
<dbReference type="NCBIfam" id="TIGR01128">
    <property type="entry name" value="holA"/>
    <property type="match status" value="1"/>
</dbReference>
<evidence type="ECO:0000313" key="12">
    <source>
        <dbReference type="Proteomes" id="UP000824164"/>
    </source>
</evidence>
<evidence type="ECO:0000256" key="1">
    <source>
        <dbReference type="ARBA" id="ARBA00012417"/>
    </source>
</evidence>
<evidence type="ECO:0000256" key="6">
    <source>
        <dbReference type="ARBA" id="ARBA00022932"/>
    </source>
</evidence>
<dbReference type="InterPro" id="IPR005790">
    <property type="entry name" value="DNA_polIII_delta"/>
</dbReference>
<dbReference type="PANTHER" id="PTHR34388:SF1">
    <property type="entry name" value="DNA POLYMERASE III SUBUNIT DELTA"/>
    <property type="match status" value="1"/>
</dbReference>
<dbReference type="AlphaFoldDB" id="A0A9D1HGR9"/>
<evidence type="ECO:0000256" key="4">
    <source>
        <dbReference type="ARBA" id="ARBA00022695"/>
    </source>
</evidence>
<comment type="catalytic activity">
    <reaction evidence="8">
        <text>DNA(n) + a 2'-deoxyribonucleoside 5'-triphosphate = DNA(n+1) + diphosphate</text>
        <dbReference type="Rhea" id="RHEA:22508"/>
        <dbReference type="Rhea" id="RHEA-COMP:17339"/>
        <dbReference type="Rhea" id="RHEA-COMP:17340"/>
        <dbReference type="ChEBI" id="CHEBI:33019"/>
        <dbReference type="ChEBI" id="CHEBI:61560"/>
        <dbReference type="ChEBI" id="CHEBI:173112"/>
        <dbReference type="EC" id="2.7.7.7"/>
    </reaction>
</comment>
<accession>A0A9D1HGR9</accession>
<keyword evidence="4 11" id="KW-0548">Nucleotidyltransferase</keyword>
<dbReference type="InterPro" id="IPR027417">
    <property type="entry name" value="P-loop_NTPase"/>
</dbReference>
<evidence type="ECO:0000256" key="8">
    <source>
        <dbReference type="ARBA" id="ARBA00049244"/>
    </source>
</evidence>
<dbReference type="InterPro" id="IPR008921">
    <property type="entry name" value="DNA_pol3_clamp-load_cplx_C"/>
</dbReference>
<dbReference type="GO" id="GO:0006261">
    <property type="term" value="P:DNA-templated DNA replication"/>
    <property type="evidence" value="ECO:0007669"/>
    <property type="project" value="TreeGrafter"/>
</dbReference>
<dbReference type="Pfam" id="PF21694">
    <property type="entry name" value="DNA_pol3_delta_C"/>
    <property type="match status" value="1"/>
</dbReference>
<evidence type="ECO:0000259" key="10">
    <source>
        <dbReference type="Pfam" id="PF21694"/>
    </source>
</evidence>
<sequence length="326" mass="38236">MKTLNQHLKSGNFKQIYLLYGSEDYLRRQYRDKLEQALIREGDTMNCNYYEGKDISVPALIDMSETLPFFSERRLIVVENSGFFTSSQEELTEYLKTLPETTFMVFVEKDVDKRNKLYKLVSKQGYAACLDRPDERMLGRWVQGMLKREGRIMSDATLRYFFDTVDTDMENVRSELEKLILYTDGQEEITRQDIQAVCTVHTENKIFDMISAVAGKRQTEALKLYQDLLTLREPPMRILYLITRQFNQLFQIKDLLDKGYPIHVAAERMGIREFIVRKNAPLCQYFSLAELRRAVESCVEAETRIKTGQMTDQIAVEMLIFRFSSK</sequence>
<dbReference type="SUPFAM" id="SSF48019">
    <property type="entry name" value="post-AAA+ oligomerization domain-like"/>
    <property type="match status" value="1"/>
</dbReference>